<evidence type="ECO:0000313" key="19">
    <source>
        <dbReference type="WBParaSite" id="EN70_11987"/>
    </source>
</evidence>
<keyword evidence="11" id="KW-0664">Pyridoxine biosynthesis</keyword>
<dbReference type="NCBIfam" id="TIGR00558">
    <property type="entry name" value="pdxH"/>
    <property type="match status" value="1"/>
</dbReference>
<dbReference type="GO" id="GO:0004733">
    <property type="term" value="F:pyridoxamine phosphate oxidase activity"/>
    <property type="evidence" value="ECO:0007669"/>
    <property type="project" value="UniProtKB-EC"/>
</dbReference>
<dbReference type="EC" id="1.4.3.5" evidence="7"/>
<dbReference type="GO" id="GO:0008615">
    <property type="term" value="P:pyridoxine biosynthetic process"/>
    <property type="evidence" value="ECO:0007669"/>
    <property type="project" value="UniProtKB-KW"/>
</dbReference>
<comment type="similarity">
    <text evidence="5">Belongs to the pyridoxamine 5'-phosphate oxidase family.</text>
</comment>
<evidence type="ECO:0000256" key="4">
    <source>
        <dbReference type="ARBA" id="ARBA00005037"/>
    </source>
</evidence>
<evidence type="ECO:0000256" key="9">
    <source>
        <dbReference type="ARBA" id="ARBA00022643"/>
    </source>
</evidence>
<dbReference type="PANTHER" id="PTHR10851">
    <property type="entry name" value="PYRIDOXINE-5-PHOSPHATE OXIDASE"/>
    <property type="match status" value="1"/>
</dbReference>
<keyword evidence="8" id="KW-0285">Flavoprotein</keyword>
<evidence type="ECO:0000256" key="7">
    <source>
        <dbReference type="ARBA" id="ARBA00012801"/>
    </source>
</evidence>
<evidence type="ECO:0000259" key="16">
    <source>
        <dbReference type="Pfam" id="PF01243"/>
    </source>
</evidence>
<dbReference type="PROSITE" id="PS01064">
    <property type="entry name" value="PYRIDOX_OXIDASE"/>
    <property type="match status" value="1"/>
</dbReference>
<dbReference type="PANTHER" id="PTHR10851:SF0">
    <property type="entry name" value="PYRIDOXINE-5'-PHOSPHATE OXIDASE"/>
    <property type="match status" value="1"/>
</dbReference>
<keyword evidence="18" id="KW-1185">Reference proteome</keyword>
<dbReference type="FunFam" id="2.30.110.10:FF:000020">
    <property type="entry name" value="PNPO isoform 11"/>
    <property type="match status" value="1"/>
</dbReference>
<reference evidence="19" key="2">
    <citation type="submission" date="2016-11" db="UniProtKB">
        <authorList>
            <consortium name="WormBaseParasite"/>
        </authorList>
    </citation>
    <scope>IDENTIFICATION</scope>
</reference>
<dbReference type="eggNOG" id="KOG2586">
    <property type="taxonomic scope" value="Eukaryota"/>
</dbReference>
<keyword evidence="9" id="KW-0288">FMN</keyword>
<evidence type="ECO:0000256" key="15">
    <source>
        <dbReference type="ARBA" id="ARBA00077914"/>
    </source>
</evidence>
<dbReference type="GO" id="GO:0010181">
    <property type="term" value="F:FMN binding"/>
    <property type="evidence" value="ECO:0007669"/>
    <property type="project" value="InterPro"/>
</dbReference>
<keyword evidence="10" id="KW-0560">Oxidoreductase</keyword>
<dbReference type="Gene3D" id="2.30.110.10">
    <property type="entry name" value="Electron Transport, Fmn-binding Protein, Chain A"/>
    <property type="match status" value="1"/>
</dbReference>
<dbReference type="Pfam" id="PF01243">
    <property type="entry name" value="PNPOx_N"/>
    <property type="match status" value="1"/>
</dbReference>
<comment type="catalytic activity">
    <reaction evidence="13">
        <text>pyridoxine 5'-phosphate + O2 = pyridoxal 5'-phosphate + H2O2</text>
        <dbReference type="Rhea" id="RHEA:15149"/>
        <dbReference type="ChEBI" id="CHEBI:15379"/>
        <dbReference type="ChEBI" id="CHEBI:16240"/>
        <dbReference type="ChEBI" id="CHEBI:58589"/>
        <dbReference type="ChEBI" id="CHEBI:597326"/>
        <dbReference type="EC" id="1.4.3.5"/>
    </reaction>
    <physiologicalReaction direction="left-to-right" evidence="13">
        <dbReference type="Rhea" id="RHEA:15150"/>
    </physiologicalReaction>
</comment>
<dbReference type="STRING" id="7209.A0A1I7VBJ9"/>
<comment type="function">
    <text evidence="2">Catalyzes the oxidation of either pyridoxine 5'-phosphate (PNP) or pyridoxamine 5'-phosphate (PMP) into pyridoxal 5'-phosphate (PLP).</text>
</comment>
<reference evidence="18" key="1">
    <citation type="submission" date="2012-04" db="EMBL/GenBank/DDBJ databases">
        <title>The Genome Sequence of Loa loa.</title>
        <authorList>
            <consortium name="The Broad Institute Genome Sequencing Platform"/>
            <consortium name="Broad Institute Genome Sequencing Center for Infectious Disease"/>
            <person name="Nutman T.B."/>
            <person name="Fink D.L."/>
            <person name="Russ C."/>
            <person name="Young S."/>
            <person name="Zeng Q."/>
            <person name="Gargeya S."/>
            <person name="Alvarado L."/>
            <person name="Berlin A."/>
            <person name="Chapman S.B."/>
            <person name="Chen Z."/>
            <person name="Freedman E."/>
            <person name="Gellesch M."/>
            <person name="Goldberg J."/>
            <person name="Griggs A."/>
            <person name="Gujja S."/>
            <person name="Heilman E.R."/>
            <person name="Heiman D."/>
            <person name="Howarth C."/>
            <person name="Mehta T."/>
            <person name="Neiman D."/>
            <person name="Pearson M."/>
            <person name="Roberts A."/>
            <person name="Saif S."/>
            <person name="Shea T."/>
            <person name="Shenoy N."/>
            <person name="Sisk P."/>
            <person name="Stolte C."/>
            <person name="Sykes S."/>
            <person name="White J."/>
            <person name="Yandava C."/>
            <person name="Haas B."/>
            <person name="Henn M.R."/>
            <person name="Nusbaum C."/>
            <person name="Birren B."/>
        </authorList>
    </citation>
    <scope>NUCLEOTIDE SEQUENCE [LARGE SCALE GENOMIC DNA]</scope>
</reference>
<comment type="subunit">
    <text evidence="6">Homodimer.</text>
</comment>
<comment type="catalytic activity">
    <reaction evidence="12">
        <text>pyridoxamine 5'-phosphate + O2 + H2O = pyridoxal 5'-phosphate + H2O2 + NH4(+)</text>
        <dbReference type="Rhea" id="RHEA:15817"/>
        <dbReference type="ChEBI" id="CHEBI:15377"/>
        <dbReference type="ChEBI" id="CHEBI:15379"/>
        <dbReference type="ChEBI" id="CHEBI:16240"/>
        <dbReference type="ChEBI" id="CHEBI:28938"/>
        <dbReference type="ChEBI" id="CHEBI:58451"/>
        <dbReference type="ChEBI" id="CHEBI:597326"/>
        <dbReference type="EC" id="1.4.3.5"/>
    </reaction>
    <physiologicalReaction direction="left-to-right" evidence="12">
        <dbReference type="Rhea" id="RHEA:15818"/>
    </physiologicalReaction>
</comment>
<evidence type="ECO:0000256" key="10">
    <source>
        <dbReference type="ARBA" id="ARBA00023002"/>
    </source>
</evidence>
<comment type="cofactor">
    <cofactor evidence="1">
        <name>FMN</name>
        <dbReference type="ChEBI" id="CHEBI:58210"/>
    </cofactor>
</comment>
<dbReference type="InterPro" id="IPR019740">
    <property type="entry name" value="Pyridox_Oxase_CS"/>
</dbReference>
<evidence type="ECO:0000259" key="17">
    <source>
        <dbReference type="Pfam" id="PF10590"/>
    </source>
</evidence>
<dbReference type="SUPFAM" id="SSF50475">
    <property type="entry name" value="FMN-binding split barrel"/>
    <property type="match status" value="1"/>
</dbReference>
<dbReference type="Proteomes" id="UP000095285">
    <property type="component" value="Unassembled WGS sequence"/>
</dbReference>
<sequence length="274" mass="32485">MPIQGPLLLNYFSKFLLLRRFQFAAPSPNVLNNLFYAVFKTVMSDGNFEKFGVDIKNLRKPYCNKEEPFLLEENLPSKNPFELFDIWFRNVAKNKNVTFEEVNAVCLSTVINNQPKSRMVLMKEYDREGLCFYTHYNSAKGMQIDRNPHASMLFYWPHVDRQVRMEGKLEKLPVEAAEAYWYHRPLKSRIGSKVSEQSKMIPNRQYLEDKKVELEKLVAEKGEEAITRPEDWGGYRLRPHYFEFWQGQTDRIHDRIVFEKGADETEWLIKRLSP</sequence>
<evidence type="ECO:0000313" key="18">
    <source>
        <dbReference type="Proteomes" id="UP000095285"/>
    </source>
</evidence>
<evidence type="ECO:0000256" key="12">
    <source>
        <dbReference type="ARBA" id="ARBA00050530"/>
    </source>
</evidence>
<comment type="pathway">
    <text evidence="3">Cofactor metabolism; pyridoxal 5'-phosphate salvage; pyridoxal 5'-phosphate from pyridoxamine 5'-phosphate: step 1/1.</text>
</comment>
<evidence type="ECO:0000256" key="2">
    <source>
        <dbReference type="ARBA" id="ARBA00003691"/>
    </source>
</evidence>
<evidence type="ECO:0000256" key="6">
    <source>
        <dbReference type="ARBA" id="ARBA00011738"/>
    </source>
</evidence>
<dbReference type="WBParaSite" id="EN70_11987">
    <property type="protein sequence ID" value="EN70_11987"/>
    <property type="gene ID" value="EN70_11987"/>
</dbReference>
<comment type="pathway">
    <text evidence="4">Cofactor metabolism; pyridoxal 5'-phosphate salvage; pyridoxal 5'-phosphate from pyridoxine 5'-phosphate: step 1/1.</text>
</comment>
<feature type="domain" description="Pyridoxamine 5'-phosphate oxidase N-terminal" evidence="16">
    <location>
        <begin position="99"/>
        <end position="210"/>
    </location>
</feature>
<dbReference type="InterPro" id="IPR019576">
    <property type="entry name" value="Pyridoxamine_oxidase_dimer_C"/>
</dbReference>
<accession>A0A1I7VBJ9</accession>
<dbReference type="InterPro" id="IPR000659">
    <property type="entry name" value="Pyridox_Oxase"/>
</dbReference>
<name>A0A1I7VBJ9_LOALO</name>
<dbReference type="UniPathway" id="UPA01068">
    <property type="reaction ID" value="UER00304"/>
</dbReference>
<feature type="domain" description="Pyridoxine 5'-phosphate oxidase dimerisation C-terminal" evidence="17">
    <location>
        <begin position="232"/>
        <end position="274"/>
    </location>
</feature>
<evidence type="ECO:0000256" key="5">
    <source>
        <dbReference type="ARBA" id="ARBA00007301"/>
    </source>
</evidence>
<dbReference type="InterPro" id="IPR012349">
    <property type="entry name" value="Split_barrel_FMN-bd"/>
</dbReference>
<evidence type="ECO:0000256" key="8">
    <source>
        <dbReference type="ARBA" id="ARBA00022630"/>
    </source>
</evidence>
<organism evidence="18 19">
    <name type="scientific">Loa loa</name>
    <name type="common">Eye worm</name>
    <name type="synonym">Filaria loa</name>
    <dbReference type="NCBI Taxonomy" id="7209"/>
    <lineage>
        <taxon>Eukaryota</taxon>
        <taxon>Metazoa</taxon>
        <taxon>Ecdysozoa</taxon>
        <taxon>Nematoda</taxon>
        <taxon>Chromadorea</taxon>
        <taxon>Rhabditida</taxon>
        <taxon>Spirurina</taxon>
        <taxon>Spiruromorpha</taxon>
        <taxon>Filarioidea</taxon>
        <taxon>Onchocercidae</taxon>
        <taxon>Loa</taxon>
    </lineage>
</organism>
<dbReference type="InterPro" id="IPR011576">
    <property type="entry name" value="Pyridox_Oxase_N"/>
</dbReference>
<proteinExistence type="inferred from homology"/>
<evidence type="ECO:0000256" key="11">
    <source>
        <dbReference type="ARBA" id="ARBA00023096"/>
    </source>
</evidence>
<evidence type="ECO:0000256" key="3">
    <source>
        <dbReference type="ARBA" id="ARBA00004738"/>
    </source>
</evidence>
<evidence type="ECO:0000256" key="1">
    <source>
        <dbReference type="ARBA" id="ARBA00001917"/>
    </source>
</evidence>
<dbReference type="NCBIfam" id="NF004231">
    <property type="entry name" value="PRK05679.1"/>
    <property type="match status" value="1"/>
</dbReference>
<evidence type="ECO:0000256" key="13">
    <source>
        <dbReference type="ARBA" id="ARBA00052947"/>
    </source>
</evidence>
<dbReference type="Pfam" id="PF10590">
    <property type="entry name" value="PNP_phzG_C"/>
    <property type="match status" value="1"/>
</dbReference>
<dbReference type="AlphaFoldDB" id="A0A1I7VBJ9"/>
<evidence type="ECO:0000256" key="14">
    <source>
        <dbReference type="ARBA" id="ARBA00073441"/>
    </source>
</evidence>
<protein>
    <recommendedName>
        <fullName evidence="14">Pyridoxine-5'-phosphate oxidase</fullName>
        <ecNumber evidence="7">1.4.3.5</ecNumber>
    </recommendedName>
    <alternativeName>
        <fullName evidence="15">Pyridoxamine-phosphate oxidase</fullName>
    </alternativeName>
</protein>